<accession>A0ABY4BSB7</accession>
<reference evidence="1 2" key="1">
    <citation type="submission" date="2022-03" db="EMBL/GenBank/DDBJ databases">
        <title>Chryseobacterium sp. isolated from particulate matters in swine house.</title>
        <authorList>
            <person name="Won M."/>
            <person name="Kim S.-J."/>
            <person name="Kwon S.-W."/>
        </authorList>
    </citation>
    <scope>NUCLEOTIDE SEQUENCE [LARGE SCALE GENOMIC DNA]</scope>
    <source>
        <strain evidence="1 2">SC2-2</strain>
    </source>
</reference>
<dbReference type="Proteomes" id="UP000831460">
    <property type="component" value="Chromosome"/>
</dbReference>
<keyword evidence="2" id="KW-1185">Reference proteome</keyword>
<sequence length="258" mass="28590">MKKFLQLVTFFLFAISFGQNISNYQNILIPTEFADAKANRFGLGDLLAKKLVAKKYVVIHENADYNCGILKADLRDNSNMFTNKIIVDFKDCNGKIIESFSGKSSIKDFEPGMRDALENALKNLSFSNPVEQTKIVQTQNSKPAVSIPVVTKTENTAQPIFSENKTTPTTNNPVSKAEVFSNGSLNLNKINISANQFILANPNSSVPYAIFKASSKKDVFHVQLENGTSTIGYFEDGKIVIDLPNSDGTFRKEVLSRK</sequence>
<dbReference type="RefSeq" id="WP_243550517.1">
    <property type="nucleotide sequence ID" value="NZ_CP094532.1"/>
</dbReference>
<organism evidence="1 2">
    <name type="scientific">Chryseobacterium suipulveris</name>
    <dbReference type="NCBI Taxonomy" id="2929800"/>
    <lineage>
        <taxon>Bacteria</taxon>
        <taxon>Pseudomonadati</taxon>
        <taxon>Bacteroidota</taxon>
        <taxon>Flavobacteriia</taxon>
        <taxon>Flavobacteriales</taxon>
        <taxon>Weeksellaceae</taxon>
        <taxon>Chryseobacterium group</taxon>
        <taxon>Chryseobacterium</taxon>
    </lineage>
</organism>
<name>A0ABY4BSB7_9FLAO</name>
<protein>
    <submittedName>
        <fullName evidence="1">Uncharacterized protein</fullName>
    </submittedName>
</protein>
<dbReference type="EMBL" id="CP094532">
    <property type="protein sequence ID" value="UOE41669.1"/>
    <property type="molecule type" value="Genomic_DNA"/>
</dbReference>
<evidence type="ECO:0000313" key="1">
    <source>
        <dbReference type="EMBL" id="UOE41669.1"/>
    </source>
</evidence>
<evidence type="ECO:0000313" key="2">
    <source>
        <dbReference type="Proteomes" id="UP000831460"/>
    </source>
</evidence>
<proteinExistence type="predicted"/>
<gene>
    <name evidence="1" type="ORF">MTP09_03245</name>
</gene>